<dbReference type="InterPro" id="IPR041147">
    <property type="entry name" value="GH38_C"/>
</dbReference>
<evidence type="ECO:0000256" key="1">
    <source>
        <dbReference type="ARBA" id="ARBA00009792"/>
    </source>
</evidence>
<dbReference type="EMBL" id="JAFIRA010000024">
    <property type="protein sequence ID" value="MCJ2543261.1"/>
    <property type="molecule type" value="Genomic_DNA"/>
</dbReference>
<dbReference type="SUPFAM" id="SSF88688">
    <property type="entry name" value="Families 57/38 glycoside transferase middle domain"/>
    <property type="match status" value="1"/>
</dbReference>
<dbReference type="PANTHER" id="PTHR46017">
    <property type="entry name" value="ALPHA-MANNOSIDASE 2C1"/>
    <property type="match status" value="1"/>
</dbReference>
<dbReference type="Pfam" id="PF09261">
    <property type="entry name" value="Alpha-mann_mid"/>
    <property type="match status" value="1"/>
</dbReference>
<evidence type="ECO:0000256" key="2">
    <source>
        <dbReference type="ARBA" id="ARBA00022723"/>
    </source>
</evidence>
<keyword evidence="7" id="KW-1185">Reference proteome</keyword>
<keyword evidence="3" id="KW-0378">Hydrolase</keyword>
<evidence type="ECO:0000256" key="4">
    <source>
        <dbReference type="ARBA" id="ARBA00023295"/>
    </source>
</evidence>
<dbReference type="Gene3D" id="2.60.40.2220">
    <property type="match status" value="1"/>
</dbReference>
<evidence type="ECO:0000256" key="3">
    <source>
        <dbReference type="ARBA" id="ARBA00022801"/>
    </source>
</evidence>
<dbReference type="InterPro" id="IPR037094">
    <property type="entry name" value="Glyco_hydro_38_cen_sf"/>
</dbReference>
<dbReference type="Gene3D" id="1.20.1270.50">
    <property type="entry name" value="Glycoside hydrolase family 38, central domain"/>
    <property type="match status" value="1"/>
</dbReference>
<name>A0ABT0CBU5_THEVL</name>
<gene>
    <name evidence="6" type="ORF">JX360_10130</name>
</gene>
<protein>
    <recommendedName>
        <fullName evidence="5">Glycoside hydrolase family 38 central domain-containing protein</fullName>
    </recommendedName>
</protein>
<evidence type="ECO:0000313" key="6">
    <source>
        <dbReference type="EMBL" id="MCJ2543261.1"/>
    </source>
</evidence>
<keyword evidence="2" id="KW-0479">Metal-binding</keyword>
<dbReference type="Pfam" id="PF17677">
    <property type="entry name" value="Glyco_hydro38C2"/>
    <property type="match status" value="1"/>
</dbReference>
<evidence type="ECO:0000259" key="5">
    <source>
        <dbReference type="SMART" id="SM00872"/>
    </source>
</evidence>
<sequence length="895" mass="100975">MRAILLSHTHWDRAWYLPFQSYRLHWVRLIDHVLDILESQPDYHCFTLDGQTVVLEDYRQIRPQRWPEIENWIRLGRLQVGPFFVLPDEFLVSGEALLRNLQRGIRSVRAWGGIPSEGYMPDSFGHIAQMPQILQGFGLRSFLFMRGMSAALFERTGTEFYWQAPDGSRVLAVNLRGGYDNLSAWGHPHRFGQFRGRLPDPQLAVQQLQECLEQLAPHSRSGVIPLCNGGDHMPPQPQVPDLLEKAQRAFPDISLSHGSYPNLVQAILDAQPDLETYTGELLGNAHHPILSQVWSARVYLKQHNQRVQSLLERYAEPLVAALGPEGIPWVAHLEEAWRQLLLCHPHDDICGCSIDPVHQDNLFHFRQAETLARGVIAETLTELALKSGVRPDPDVEWLAVFNPHPYPVTQRVFCSLLWRRDPPAQGWVLWHQDWGEMPVQVQLEAPAEFQARHLDFRQGSRLQLRFEVEMPATGLRFLQLRAAGSASPRANAETSSTGIPDPIQIENTIYRITANASGQLTLLHKPSGQVIPEFLCFEDQQDEGDLYSSSLTGSPQILSEAAITQLDPHHLQVATLIQPPWDLSSPLPLITDISLHQEWVEFTTRLNNTLKNHRLRVLLPCPTGIPATYVTGHFQVQARPRVDLSAQDPDCFQGYPGEGLYPTQFSQDMIYTVHRDPGQRYGVLIAHRGLHEYELVDSGQTARCALTLLRAVGILSRAGGAIRRVQAGPSLPTPEGQCHGEHRFEYAWRWLEGSPEPEQAATLAEAWVNPLWAEQVWLGDYDQPHPQKMPAQLIEVDNPIIALSALKRDEAGRLILRLYNRSGIRQQVQLQIHRPIRAVHRCDLNEDPLPAGELPCIATCPTQGSLTTLELQFEPAQILCLALTESTAKSAQSSQ</sequence>
<comment type="similarity">
    <text evidence="1">Belongs to the glycosyl hydrolase 38 family.</text>
</comment>
<keyword evidence="4" id="KW-0326">Glycosidase</keyword>
<evidence type="ECO:0000313" key="7">
    <source>
        <dbReference type="Proteomes" id="UP000830835"/>
    </source>
</evidence>
<accession>A0ABT0CBU5</accession>
<dbReference type="RefSeq" id="WP_244350537.1">
    <property type="nucleotide sequence ID" value="NZ_JAFIRA010000024.1"/>
</dbReference>
<dbReference type="InterPro" id="IPR027291">
    <property type="entry name" value="Glyco_hydro_38_N_sf"/>
</dbReference>
<dbReference type="SMART" id="SM00872">
    <property type="entry name" value="Alpha-mann_mid"/>
    <property type="match status" value="1"/>
</dbReference>
<dbReference type="InterPro" id="IPR028995">
    <property type="entry name" value="Glyco_hydro_57/38_cen_sf"/>
</dbReference>
<dbReference type="SUPFAM" id="SSF88713">
    <property type="entry name" value="Glycoside hydrolase/deacetylase"/>
    <property type="match status" value="1"/>
</dbReference>
<dbReference type="InterPro" id="IPR011013">
    <property type="entry name" value="Gal_mutarotase_sf_dom"/>
</dbReference>
<dbReference type="InterPro" id="IPR000602">
    <property type="entry name" value="Glyco_hydro_38_N"/>
</dbReference>
<dbReference type="Proteomes" id="UP000830835">
    <property type="component" value="Unassembled WGS sequence"/>
</dbReference>
<dbReference type="SUPFAM" id="SSF74650">
    <property type="entry name" value="Galactose mutarotase-like"/>
    <property type="match status" value="1"/>
</dbReference>
<dbReference type="Pfam" id="PF01074">
    <property type="entry name" value="Glyco_hydro_38N"/>
    <property type="match status" value="1"/>
</dbReference>
<proteinExistence type="inferred from homology"/>
<dbReference type="InterPro" id="IPR015341">
    <property type="entry name" value="Glyco_hydro_38_cen"/>
</dbReference>
<dbReference type="PANTHER" id="PTHR46017:SF2">
    <property type="entry name" value="MANNOSYLGLYCERATE HYDROLASE"/>
    <property type="match status" value="1"/>
</dbReference>
<reference evidence="6" key="1">
    <citation type="submission" date="2021-02" db="EMBL/GenBank/DDBJ databases">
        <title>The CRISPR/cas machinery reduction and long-range gene transfer in the hot spring cyanobacterium Synechococcus.</title>
        <authorList>
            <person name="Dvorak P."/>
            <person name="Jahodarova E."/>
            <person name="Hasler P."/>
            <person name="Poulickova A."/>
        </authorList>
    </citation>
    <scope>NUCLEOTIDE SEQUENCE</scope>
    <source>
        <strain evidence="6">Rupite</strain>
    </source>
</reference>
<organism evidence="6 7">
    <name type="scientific">Thermostichus vulcanus str. 'Rupite'</name>
    <dbReference type="NCBI Taxonomy" id="2813851"/>
    <lineage>
        <taxon>Bacteria</taxon>
        <taxon>Bacillati</taxon>
        <taxon>Cyanobacteriota</taxon>
        <taxon>Cyanophyceae</taxon>
        <taxon>Thermostichales</taxon>
        <taxon>Thermostichaceae</taxon>
        <taxon>Thermostichus</taxon>
    </lineage>
</organism>
<dbReference type="Gene3D" id="3.20.110.10">
    <property type="entry name" value="Glycoside hydrolase 38, N terminal domain"/>
    <property type="match status" value="1"/>
</dbReference>
<dbReference type="Gene3D" id="2.70.98.30">
    <property type="entry name" value="Golgi alpha-mannosidase II, domain 4"/>
    <property type="match status" value="1"/>
</dbReference>
<feature type="domain" description="Glycoside hydrolase family 38 central" evidence="5">
    <location>
        <begin position="292"/>
        <end position="365"/>
    </location>
</feature>
<comment type="caution">
    <text evidence="6">The sequence shown here is derived from an EMBL/GenBank/DDBJ whole genome shotgun (WGS) entry which is preliminary data.</text>
</comment>
<dbReference type="InterPro" id="IPR011330">
    <property type="entry name" value="Glyco_hydro/deAcase_b/a-brl"/>
</dbReference>